<dbReference type="AlphaFoldDB" id="A0A7I8LLR2"/>
<keyword evidence="2" id="KW-1185">Reference proteome</keyword>
<reference evidence="1" key="1">
    <citation type="submission" date="2020-02" db="EMBL/GenBank/DDBJ databases">
        <authorList>
            <person name="Scholz U."/>
            <person name="Mascher M."/>
            <person name="Fiebig A."/>
        </authorList>
    </citation>
    <scope>NUCLEOTIDE SEQUENCE</scope>
</reference>
<accession>A0A7I8LLR2</accession>
<name>A0A7I8LLR2_SPIIN</name>
<gene>
    <name evidence="1" type="ORF">SI8410_18021675</name>
</gene>
<organism evidence="1 2">
    <name type="scientific">Spirodela intermedia</name>
    <name type="common">Intermediate duckweed</name>
    <dbReference type="NCBI Taxonomy" id="51605"/>
    <lineage>
        <taxon>Eukaryota</taxon>
        <taxon>Viridiplantae</taxon>
        <taxon>Streptophyta</taxon>
        <taxon>Embryophyta</taxon>
        <taxon>Tracheophyta</taxon>
        <taxon>Spermatophyta</taxon>
        <taxon>Magnoliopsida</taxon>
        <taxon>Liliopsida</taxon>
        <taxon>Araceae</taxon>
        <taxon>Lemnoideae</taxon>
        <taxon>Spirodela</taxon>
    </lineage>
</organism>
<evidence type="ECO:0000313" key="1">
    <source>
        <dbReference type="EMBL" id="CAA7410997.1"/>
    </source>
</evidence>
<evidence type="ECO:0000313" key="2">
    <source>
        <dbReference type="Proteomes" id="UP000663760"/>
    </source>
</evidence>
<dbReference type="EMBL" id="LR746281">
    <property type="protein sequence ID" value="CAA7410997.1"/>
    <property type="molecule type" value="Genomic_DNA"/>
</dbReference>
<sequence>MTTPPPAFCPNVRPSGLSTSTSMFLDAPAVLALISSPLLPVRFLSPVFLTSATKGDTLLPSTKGAP</sequence>
<proteinExistence type="predicted"/>
<dbReference type="Proteomes" id="UP000663760">
    <property type="component" value="Chromosome 18"/>
</dbReference>
<protein>
    <submittedName>
        <fullName evidence="1">Uncharacterized protein</fullName>
    </submittedName>
</protein>